<evidence type="ECO:0000259" key="10">
    <source>
        <dbReference type="Pfam" id="PF05236"/>
    </source>
</evidence>
<feature type="compositionally biased region" description="Polar residues" evidence="9">
    <location>
        <begin position="78"/>
        <end position="90"/>
    </location>
</feature>
<dbReference type="InterPro" id="IPR007900">
    <property type="entry name" value="TAF4_C"/>
</dbReference>
<evidence type="ECO:0000256" key="2">
    <source>
        <dbReference type="ARBA" id="ARBA00006178"/>
    </source>
</evidence>
<dbReference type="OrthoDB" id="21060at2759"/>
<evidence type="ECO:0000313" key="11">
    <source>
        <dbReference type="EMBL" id="GAV53021.1"/>
    </source>
</evidence>
<dbReference type="GO" id="GO:0006367">
    <property type="term" value="P:transcription initiation at RNA polymerase II promoter"/>
    <property type="evidence" value="ECO:0007669"/>
    <property type="project" value="TreeGrafter"/>
</dbReference>
<dbReference type="GO" id="GO:0005669">
    <property type="term" value="C:transcription factor TFIID complex"/>
    <property type="evidence" value="ECO:0007669"/>
    <property type="project" value="InterPro"/>
</dbReference>
<comment type="function">
    <text evidence="7">Functions as a component of the DNA-binding general transcription factor complex TFIID. Binding of TFIID to a promoter (with or without TATA element) is the initial step in pre-initiation complex (PIC) formation. TFIID plays a key role in the regulation of gene expression by RNA polymerase II through different activities such as transcription activator interaction, core promoter recognition and selectivity, TFIIA and TFIIB interaction, chromatin modification (histone acetylation by TAF1), facilitation of DNA opening and initiation of transcription.</text>
</comment>
<gene>
    <name evidence="11" type="ORF">ZYGR_0AI03030</name>
</gene>
<evidence type="ECO:0000256" key="9">
    <source>
        <dbReference type="SAM" id="MobiDB-lite"/>
    </source>
</evidence>
<dbReference type="InterPro" id="IPR045144">
    <property type="entry name" value="TAF4"/>
</dbReference>
<evidence type="ECO:0000256" key="7">
    <source>
        <dbReference type="ARBA" id="ARBA00025346"/>
    </source>
</evidence>
<dbReference type="PANTHER" id="PTHR15138:SF14">
    <property type="entry name" value="TRANSCRIPTION INITIATION FACTOR TFIID SUBUNIT 4"/>
    <property type="match status" value="1"/>
</dbReference>
<proteinExistence type="inferred from homology"/>
<dbReference type="GO" id="GO:0003677">
    <property type="term" value="F:DNA binding"/>
    <property type="evidence" value="ECO:0007669"/>
    <property type="project" value="TreeGrafter"/>
</dbReference>
<feature type="compositionally biased region" description="Low complexity" evidence="9">
    <location>
        <begin position="105"/>
        <end position="135"/>
    </location>
</feature>
<keyword evidence="6" id="KW-0539">Nucleus</keyword>
<comment type="caution">
    <text evidence="11">The sequence shown here is derived from an EMBL/GenBank/DDBJ whole genome shotgun (WGS) entry which is preliminary data.</text>
</comment>
<feature type="region of interest" description="Disordered" evidence="9">
    <location>
        <begin position="1"/>
        <end position="145"/>
    </location>
</feature>
<dbReference type="Proteomes" id="UP000187013">
    <property type="component" value="Unassembled WGS sequence"/>
</dbReference>
<comment type="subcellular location">
    <subcellularLocation>
        <location evidence="1">Nucleus</location>
    </subcellularLocation>
</comment>
<dbReference type="GO" id="GO:0016251">
    <property type="term" value="F:RNA polymerase II general transcription initiation factor activity"/>
    <property type="evidence" value="ECO:0007669"/>
    <property type="project" value="TreeGrafter"/>
</dbReference>
<keyword evidence="5" id="KW-0804">Transcription</keyword>
<evidence type="ECO:0000256" key="5">
    <source>
        <dbReference type="ARBA" id="ARBA00023163"/>
    </source>
</evidence>
<evidence type="ECO:0000256" key="8">
    <source>
        <dbReference type="ARBA" id="ARBA00031747"/>
    </source>
</evidence>
<protein>
    <recommendedName>
        <fullName evidence="3">Transcription initiation factor TFIID subunit 4</fullName>
    </recommendedName>
    <alternativeName>
        <fullName evidence="8">TBP-associated factor 4</fullName>
    </alternativeName>
</protein>
<dbReference type="EMBL" id="BDGX01000035">
    <property type="protein sequence ID" value="GAV53021.1"/>
    <property type="molecule type" value="Genomic_DNA"/>
</dbReference>
<dbReference type="Pfam" id="PF05236">
    <property type="entry name" value="TAF4"/>
    <property type="match status" value="1"/>
</dbReference>
<dbReference type="CDD" id="cd08045">
    <property type="entry name" value="HFD_TAF4"/>
    <property type="match status" value="1"/>
</dbReference>
<evidence type="ECO:0000256" key="6">
    <source>
        <dbReference type="ARBA" id="ARBA00023242"/>
    </source>
</evidence>
<evidence type="ECO:0000256" key="4">
    <source>
        <dbReference type="ARBA" id="ARBA00023015"/>
    </source>
</evidence>
<keyword evidence="4" id="KW-0805">Transcription regulation</keyword>
<comment type="similarity">
    <text evidence="2">Belongs to the TAF4 family.</text>
</comment>
<dbReference type="PANTHER" id="PTHR15138">
    <property type="entry name" value="TRANSCRIPTION INITIATION FACTOR TFIID SUBUNIT 4"/>
    <property type="match status" value="1"/>
</dbReference>
<reference evidence="11 12" key="1">
    <citation type="submission" date="2016-08" db="EMBL/GenBank/DDBJ databases">
        <title>Draft genome sequence of allopolyploid Zygosaccharomyces rouxii.</title>
        <authorList>
            <person name="Watanabe J."/>
            <person name="Uehara K."/>
            <person name="Mogi Y."/>
            <person name="Tsukioka Y."/>
        </authorList>
    </citation>
    <scope>NUCLEOTIDE SEQUENCE [LARGE SCALE GENOMIC DNA]</scope>
    <source>
        <strain evidence="11 12">NBRC 110957</strain>
    </source>
</reference>
<organism evidence="11 12">
    <name type="scientific">Zygosaccharomyces rouxii</name>
    <dbReference type="NCBI Taxonomy" id="4956"/>
    <lineage>
        <taxon>Eukaryota</taxon>
        <taxon>Fungi</taxon>
        <taxon>Dikarya</taxon>
        <taxon>Ascomycota</taxon>
        <taxon>Saccharomycotina</taxon>
        <taxon>Saccharomycetes</taxon>
        <taxon>Saccharomycetales</taxon>
        <taxon>Saccharomycetaceae</taxon>
        <taxon>Zygosaccharomyces</taxon>
    </lineage>
</organism>
<feature type="domain" description="Transcription initiation factor TFIID component TAF4 C-terminal" evidence="10">
    <location>
        <begin position="144"/>
        <end position="383"/>
    </location>
</feature>
<name>A0A1Q3ABL0_ZYGRO</name>
<accession>A0A1Q3ABL0</accession>
<sequence>MVSPKREAEETLENASSIKKSRAGTPLGKTDPAFDIGNPESGFNEASSTQRGGDATTPFGQQQQLGTEFEALALPKNTMPSTDLQRSDSALSLPKKGEKKRGKPPGKTAQSGGASAQQKGGASSSSTGAGPQSSKNSQSDPNKMSDVLFSAGVDIREEEALLNSSVNASKSHLQSTDVKIPPHPPFLHPDQVNQFMRRVCKEQNFSQNFAKNPEILRMMSSACESYMRDVITNSLIISRHRRKAVKINSGRRSETSVALKSIAMNQKKEEERRVKKRIALGLEKEDLENKMDSEETLHRASNVTAGLRAGSKKQYGWLTSSTNKPTSLGGLSSGKVASAVAARGDTGLRFREAREEPGIVMRDLLYALENRRNGVHNVISKGYARIRD</sequence>
<evidence type="ECO:0000313" key="12">
    <source>
        <dbReference type="Proteomes" id="UP000187013"/>
    </source>
</evidence>
<dbReference type="AlphaFoldDB" id="A0A1Q3ABL0"/>
<evidence type="ECO:0000256" key="1">
    <source>
        <dbReference type="ARBA" id="ARBA00004123"/>
    </source>
</evidence>
<evidence type="ECO:0000256" key="3">
    <source>
        <dbReference type="ARBA" id="ARBA00017306"/>
    </source>
</evidence>